<protein>
    <submittedName>
        <fullName evidence="7">EF-hand domain-containing protein</fullName>
    </submittedName>
</protein>
<evidence type="ECO:0000256" key="2">
    <source>
        <dbReference type="ARBA" id="ARBA00022737"/>
    </source>
</evidence>
<accession>A0AAF5CYW8</accession>
<evidence type="ECO:0000256" key="1">
    <source>
        <dbReference type="ARBA" id="ARBA00022729"/>
    </source>
</evidence>
<dbReference type="InterPro" id="IPR002048">
    <property type="entry name" value="EF_hand_dom"/>
</dbReference>
<dbReference type="PROSITE" id="PS00018">
    <property type="entry name" value="EF_HAND_1"/>
    <property type="match status" value="2"/>
</dbReference>
<feature type="domain" description="EF-hand" evidence="5">
    <location>
        <begin position="54"/>
        <end position="89"/>
    </location>
</feature>
<feature type="chain" id="PRO_5041955802" evidence="4">
    <location>
        <begin position="24"/>
        <end position="221"/>
    </location>
</feature>
<evidence type="ECO:0000313" key="6">
    <source>
        <dbReference type="Proteomes" id="UP000035681"/>
    </source>
</evidence>
<evidence type="ECO:0000259" key="5">
    <source>
        <dbReference type="PROSITE" id="PS50222"/>
    </source>
</evidence>
<dbReference type="Pfam" id="PF13499">
    <property type="entry name" value="EF-hand_7"/>
    <property type="match status" value="2"/>
</dbReference>
<keyword evidence="6" id="KW-1185">Reference proteome</keyword>
<dbReference type="Proteomes" id="UP000035681">
    <property type="component" value="Unplaced"/>
</dbReference>
<dbReference type="AlphaFoldDB" id="A0AAF5CYW8"/>
<dbReference type="SMART" id="SM00054">
    <property type="entry name" value="EFh"/>
    <property type="match status" value="3"/>
</dbReference>
<evidence type="ECO:0000313" key="7">
    <source>
        <dbReference type="WBParaSite" id="TCONS_00003795.p1"/>
    </source>
</evidence>
<feature type="domain" description="EF-hand" evidence="5">
    <location>
        <begin position="189"/>
        <end position="221"/>
    </location>
</feature>
<evidence type="ECO:0000256" key="3">
    <source>
        <dbReference type="ARBA" id="ARBA00022837"/>
    </source>
</evidence>
<keyword evidence="3" id="KW-0106">Calcium</keyword>
<proteinExistence type="predicted"/>
<dbReference type="InterPro" id="IPR052110">
    <property type="entry name" value="MCFD2-like"/>
</dbReference>
<feature type="signal peptide" evidence="4">
    <location>
        <begin position="1"/>
        <end position="23"/>
    </location>
</feature>
<dbReference type="PROSITE" id="PS50222">
    <property type="entry name" value="EF_HAND_2"/>
    <property type="match status" value="2"/>
</dbReference>
<evidence type="ECO:0000256" key="4">
    <source>
        <dbReference type="SAM" id="SignalP"/>
    </source>
</evidence>
<dbReference type="SUPFAM" id="SSF47473">
    <property type="entry name" value="EF-hand"/>
    <property type="match status" value="1"/>
</dbReference>
<sequence length="221" mass="26434">QLTCYKMKFLITFIILFLYKILAHEFGKDDSIHDKEHLKEHLQDKIDINNAEWTEDQERYYYFRLHDTNKDNIIDGMEIMKAYTHHDHRLDGTKPVLEDYQIENLVDAVLHEMDTNNDGFITYAEDLKEHLQDLINVNDTEWSKEQELFYNFKMYDSNNDSFLDSKEIIDEFINHNHNVDLTALPTDEALEVLVDNILKEYDFNNDGLISFSEYYTLMLNN</sequence>
<reference evidence="7" key="1">
    <citation type="submission" date="2024-02" db="UniProtKB">
        <authorList>
            <consortium name="WormBaseParasite"/>
        </authorList>
    </citation>
    <scope>IDENTIFICATION</scope>
</reference>
<dbReference type="WBParaSite" id="TCONS_00003795.p1">
    <property type="protein sequence ID" value="TCONS_00003795.p1"/>
    <property type="gene ID" value="XLOC_000361"/>
</dbReference>
<keyword evidence="1 4" id="KW-0732">Signal</keyword>
<organism evidence="6 7">
    <name type="scientific">Strongyloides stercoralis</name>
    <name type="common">Threadworm</name>
    <dbReference type="NCBI Taxonomy" id="6248"/>
    <lineage>
        <taxon>Eukaryota</taxon>
        <taxon>Metazoa</taxon>
        <taxon>Ecdysozoa</taxon>
        <taxon>Nematoda</taxon>
        <taxon>Chromadorea</taxon>
        <taxon>Rhabditida</taxon>
        <taxon>Tylenchina</taxon>
        <taxon>Panagrolaimomorpha</taxon>
        <taxon>Strongyloidoidea</taxon>
        <taxon>Strongyloididae</taxon>
        <taxon>Strongyloides</taxon>
    </lineage>
</organism>
<dbReference type="InterPro" id="IPR018247">
    <property type="entry name" value="EF_Hand_1_Ca_BS"/>
</dbReference>
<dbReference type="PANTHER" id="PTHR23104:SF12">
    <property type="entry name" value="EF-HAND DOMAIN-CONTAINING PROTEIN"/>
    <property type="match status" value="1"/>
</dbReference>
<keyword evidence="2" id="KW-0677">Repeat</keyword>
<name>A0AAF5CYW8_STRER</name>
<dbReference type="InterPro" id="IPR011992">
    <property type="entry name" value="EF-hand-dom_pair"/>
</dbReference>
<dbReference type="PANTHER" id="PTHR23104">
    <property type="entry name" value="MULTIPLE COAGULATION FACTOR DEFICIENCY PROTEIN 2 NEURAL STEM CELL DERIVED NEURONAL SURVIVAL PROTEIN"/>
    <property type="match status" value="1"/>
</dbReference>
<dbReference type="Gene3D" id="1.10.238.10">
    <property type="entry name" value="EF-hand"/>
    <property type="match status" value="2"/>
</dbReference>
<dbReference type="GO" id="GO:0005509">
    <property type="term" value="F:calcium ion binding"/>
    <property type="evidence" value="ECO:0007669"/>
    <property type="project" value="InterPro"/>
</dbReference>